<dbReference type="EMBL" id="KV407455">
    <property type="protein sequence ID" value="KZF25319.1"/>
    <property type="molecule type" value="Genomic_DNA"/>
</dbReference>
<dbReference type="Proteomes" id="UP000076632">
    <property type="component" value="Unassembled WGS sequence"/>
</dbReference>
<accession>A0A165ISF7</accession>
<dbReference type="STRING" id="1328760.A0A165ISF7"/>
<organism evidence="2 3">
    <name type="scientific">Xylona heveae (strain CBS 132557 / TC161)</name>
    <dbReference type="NCBI Taxonomy" id="1328760"/>
    <lineage>
        <taxon>Eukaryota</taxon>
        <taxon>Fungi</taxon>
        <taxon>Dikarya</taxon>
        <taxon>Ascomycota</taxon>
        <taxon>Pezizomycotina</taxon>
        <taxon>Xylonomycetes</taxon>
        <taxon>Xylonales</taxon>
        <taxon>Xylonaceae</taxon>
        <taxon>Xylona</taxon>
    </lineage>
</organism>
<name>A0A165ISF7_XYLHT</name>
<dbReference type="InParanoid" id="A0A165ISF7"/>
<dbReference type="GO" id="GO:0016301">
    <property type="term" value="F:kinase activity"/>
    <property type="evidence" value="ECO:0007669"/>
    <property type="project" value="UniProtKB-KW"/>
</dbReference>
<keyword evidence="2" id="KW-0418">Kinase</keyword>
<keyword evidence="2" id="KW-0808">Transferase</keyword>
<evidence type="ECO:0000313" key="3">
    <source>
        <dbReference type="Proteomes" id="UP000076632"/>
    </source>
</evidence>
<feature type="domain" description="Aminoglycoside phosphotransferase" evidence="1">
    <location>
        <begin position="84"/>
        <end position="276"/>
    </location>
</feature>
<evidence type="ECO:0000313" key="2">
    <source>
        <dbReference type="EMBL" id="KZF25319.1"/>
    </source>
</evidence>
<proteinExistence type="predicted"/>
<dbReference type="RefSeq" id="XP_018190874.1">
    <property type="nucleotide sequence ID" value="XM_018331846.1"/>
</dbReference>
<dbReference type="PANTHER" id="PTHR21310">
    <property type="entry name" value="AMINOGLYCOSIDE PHOSPHOTRANSFERASE-RELATED-RELATED"/>
    <property type="match status" value="1"/>
</dbReference>
<sequence length="313" mass="37026">MFELIKRFLSPEWTWPCPERLQPDMPMPPVPKPHHPLVAKFWAYVHYYLKEFSYRYYSPWYGVEWNNGIIDLPFGLIIKWSDGTRAEEYLATQVVRAAGFPAPLVLCYGFHPHMPHAPVSILMSRLPGKELGEVYNTLEDTERGQIMQDLKKYLSIMRKWKSPWGSDRVCSVTGTSLRSVRIPHESGGPFESLNEFNDYLLAPKWINEMTEEVYAERLAKAEKFHSINHRIVFTHGDLKHHNIMVHKGHVSGFIDWESAGWYPEYWEYTTSMRILRKTFWWYDFIVELGAKDYMKEADYDRGRHNITCFSYWG</sequence>
<dbReference type="InterPro" id="IPR002575">
    <property type="entry name" value="Aminoglycoside_PTrfase"/>
</dbReference>
<dbReference type="OMA" id="HNIMIGP"/>
<dbReference type="Pfam" id="PF01636">
    <property type="entry name" value="APH"/>
    <property type="match status" value="1"/>
</dbReference>
<protein>
    <submittedName>
        <fullName evidence="2">Kinase-like protein</fullName>
    </submittedName>
</protein>
<dbReference type="SUPFAM" id="SSF56112">
    <property type="entry name" value="Protein kinase-like (PK-like)"/>
    <property type="match status" value="1"/>
</dbReference>
<reference evidence="2 3" key="1">
    <citation type="journal article" date="2016" name="Fungal Biol.">
        <title>The genome of Xylona heveae provides a window into fungal endophytism.</title>
        <authorList>
            <person name="Gazis R."/>
            <person name="Kuo A."/>
            <person name="Riley R."/>
            <person name="LaButti K."/>
            <person name="Lipzen A."/>
            <person name="Lin J."/>
            <person name="Amirebrahimi M."/>
            <person name="Hesse C.N."/>
            <person name="Spatafora J.W."/>
            <person name="Henrissat B."/>
            <person name="Hainaut M."/>
            <person name="Grigoriev I.V."/>
            <person name="Hibbett D.S."/>
        </authorList>
    </citation>
    <scope>NUCLEOTIDE SEQUENCE [LARGE SCALE GENOMIC DNA]</scope>
    <source>
        <strain evidence="2 3">TC161</strain>
    </source>
</reference>
<dbReference type="InterPro" id="IPR011009">
    <property type="entry name" value="Kinase-like_dom_sf"/>
</dbReference>
<dbReference type="PANTHER" id="PTHR21310:SF55">
    <property type="entry name" value="AMINOGLYCOSIDE PHOSPHOTRANSFERASE DOMAIN-CONTAINING PROTEIN"/>
    <property type="match status" value="1"/>
</dbReference>
<evidence type="ECO:0000259" key="1">
    <source>
        <dbReference type="Pfam" id="PF01636"/>
    </source>
</evidence>
<keyword evidence="3" id="KW-1185">Reference proteome</keyword>
<dbReference type="OrthoDB" id="2906425at2759"/>
<dbReference type="AlphaFoldDB" id="A0A165ISF7"/>
<dbReference type="Gene3D" id="3.90.1200.10">
    <property type="match status" value="1"/>
</dbReference>
<gene>
    <name evidence="2" type="ORF">L228DRAFT_244128</name>
</gene>
<dbReference type="InterPro" id="IPR051678">
    <property type="entry name" value="AGP_Transferase"/>
</dbReference>
<dbReference type="GeneID" id="28896983"/>